<dbReference type="Pfam" id="PF24681">
    <property type="entry name" value="Kelch_KLHDC2_KLHL20_DRC7"/>
    <property type="match status" value="1"/>
</dbReference>
<keyword evidence="2" id="KW-0677">Repeat</keyword>
<evidence type="ECO:0000313" key="4">
    <source>
        <dbReference type="EMBL" id="KAF0469696.1"/>
    </source>
</evidence>
<evidence type="ECO:0000313" key="5">
    <source>
        <dbReference type="Proteomes" id="UP000439903"/>
    </source>
</evidence>
<evidence type="ECO:0000256" key="2">
    <source>
        <dbReference type="ARBA" id="ARBA00022737"/>
    </source>
</evidence>
<dbReference type="InterPro" id="IPR015915">
    <property type="entry name" value="Kelch-typ_b-propeller"/>
</dbReference>
<dbReference type="OrthoDB" id="432528at2759"/>
<feature type="signal peptide" evidence="3">
    <location>
        <begin position="1"/>
        <end position="23"/>
    </location>
</feature>
<comment type="caution">
    <text evidence="4">The sequence shown here is derived from an EMBL/GenBank/DDBJ whole genome shotgun (WGS) entry which is preliminary data.</text>
</comment>
<feature type="chain" id="PRO_5034277648" evidence="3">
    <location>
        <begin position="24"/>
        <end position="330"/>
    </location>
</feature>
<keyword evidence="1" id="KW-0880">Kelch repeat</keyword>
<evidence type="ECO:0000256" key="3">
    <source>
        <dbReference type="SAM" id="SignalP"/>
    </source>
</evidence>
<dbReference type="Proteomes" id="UP000439903">
    <property type="component" value="Unassembled WGS sequence"/>
</dbReference>
<gene>
    <name evidence="4" type="ORF">F8M41_025497</name>
</gene>
<dbReference type="Gene3D" id="2.120.10.80">
    <property type="entry name" value="Kelch-type beta propeller"/>
    <property type="match status" value="2"/>
</dbReference>
<dbReference type="AlphaFoldDB" id="A0A8H3XK31"/>
<dbReference type="SUPFAM" id="SSF117281">
    <property type="entry name" value="Kelch motif"/>
    <property type="match status" value="2"/>
</dbReference>
<name>A0A8H3XK31_GIGMA</name>
<dbReference type="PANTHER" id="PTHR46093">
    <property type="entry name" value="ACYL-COA-BINDING DOMAIN-CONTAINING PROTEIN 5"/>
    <property type="match status" value="1"/>
</dbReference>
<organism evidence="4 5">
    <name type="scientific">Gigaspora margarita</name>
    <dbReference type="NCBI Taxonomy" id="4874"/>
    <lineage>
        <taxon>Eukaryota</taxon>
        <taxon>Fungi</taxon>
        <taxon>Fungi incertae sedis</taxon>
        <taxon>Mucoromycota</taxon>
        <taxon>Glomeromycotina</taxon>
        <taxon>Glomeromycetes</taxon>
        <taxon>Diversisporales</taxon>
        <taxon>Gigasporaceae</taxon>
        <taxon>Gigaspora</taxon>
    </lineage>
</organism>
<dbReference type="EMBL" id="WTPW01000914">
    <property type="protein sequence ID" value="KAF0469696.1"/>
    <property type="molecule type" value="Genomic_DNA"/>
</dbReference>
<reference evidence="4 5" key="1">
    <citation type="journal article" date="2019" name="Environ. Microbiol.">
        <title>At the nexus of three kingdoms: the genome of the mycorrhizal fungus Gigaspora margarita provides insights into plant, endobacterial and fungal interactions.</title>
        <authorList>
            <person name="Venice F."/>
            <person name="Ghignone S."/>
            <person name="Salvioli di Fossalunga A."/>
            <person name="Amselem J."/>
            <person name="Novero M."/>
            <person name="Xianan X."/>
            <person name="Sedzielewska Toro K."/>
            <person name="Morin E."/>
            <person name="Lipzen A."/>
            <person name="Grigoriev I.V."/>
            <person name="Henrissat B."/>
            <person name="Martin F.M."/>
            <person name="Bonfante P."/>
        </authorList>
    </citation>
    <scope>NUCLEOTIDE SEQUENCE [LARGE SCALE GENOMIC DNA]</scope>
    <source>
        <strain evidence="4 5">BEG34</strain>
    </source>
</reference>
<protein>
    <submittedName>
        <fullName evidence="4">Galactose oxidase</fullName>
    </submittedName>
</protein>
<evidence type="ECO:0000256" key="1">
    <source>
        <dbReference type="ARBA" id="ARBA00022441"/>
    </source>
</evidence>
<dbReference type="PANTHER" id="PTHR46093:SF18">
    <property type="entry name" value="FIBRONECTIN TYPE-III DOMAIN-CONTAINING PROTEIN"/>
    <property type="match status" value="1"/>
</dbReference>
<sequence length="330" mass="36476">MNFFENYIFRWLSIILVWTAVDANVFTPPGRFRQSSVLVGNKLHFFGSQNLAQIRDNIYLDVTLSTLNTTNPSWFMSESIPAGFALASACIGGPNKNTIYLLDRFTTNDDFSNYTIVYAFDTVTATWSTPNISGQIPISRQQFQAVDDTNGKIYMFGGFKYPNASFDAIQILDTLSLTWTQGSNVSAPTQRVDFAATFLNNGLILYMGGFSGVGTIYMSEIPIYNTNNNSWSTTIATGDTLYSRSCHTAVLSPDGYVVIYGGGNPSGPTYQENQDQNLAVLDTTVSPYQWSIKPMIGDNIPPTIAYHSAEIIENIMIIAFGVMIADDSFF</sequence>
<accession>A0A8H3XK31</accession>
<keyword evidence="3" id="KW-0732">Signal</keyword>
<keyword evidence="5" id="KW-1185">Reference proteome</keyword>
<proteinExistence type="predicted"/>